<evidence type="ECO:0000313" key="2">
    <source>
        <dbReference type="EMBL" id="BAT72814.1"/>
    </source>
</evidence>
<sequence length="86" mass="10184">MIVILITLNCFHILCMMTSYFICMTYIISDVTSATCGGDDDGALGCSGSLGCSEREEKWRTFSWMWMQRERRKVEKYFWMQQREEQ</sequence>
<dbReference type="EMBL" id="AP015034">
    <property type="protein sequence ID" value="BAT72814.1"/>
    <property type="molecule type" value="Genomic_DNA"/>
</dbReference>
<proteinExistence type="predicted"/>
<keyword evidence="1" id="KW-0812">Transmembrane</keyword>
<organism evidence="2 3">
    <name type="scientific">Vigna angularis var. angularis</name>
    <dbReference type="NCBI Taxonomy" id="157739"/>
    <lineage>
        <taxon>Eukaryota</taxon>
        <taxon>Viridiplantae</taxon>
        <taxon>Streptophyta</taxon>
        <taxon>Embryophyta</taxon>
        <taxon>Tracheophyta</taxon>
        <taxon>Spermatophyta</taxon>
        <taxon>Magnoliopsida</taxon>
        <taxon>eudicotyledons</taxon>
        <taxon>Gunneridae</taxon>
        <taxon>Pentapetalae</taxon>
        <taxon>rosids</taxon>
        <taxon>fabids</taxon>
        <taxon>Fabales</taxon>
        <taxon>Fabaceae</taxon>
        <taxon>Papilionoideae</taxon>
        <taxon>50 kb inversion clade</taxon>
        <taxon>NPAAA clade</taxon>
        <taxon>indigoferoid/millettioid clade</taxon>
        <taxon>Phaseoleae</taxon>
        <taxon>Vigna</taxon>
    </lineage>
</organism>
<evidence type="ECO:0000256" key="1">
    <source>
        <dbReference type="SAM" id="Phobius"/>
    </source>
</evidence>
<dbReference type="Proteomes" id="UP000291084">
    <property type="component" value="Chromosome 1"/>
</dbReference>
<keyword evidence="3" id="KW-1185">Reference proteome</keyword>
<accession>A0A0S3QWW4</accession>
<gene>
    <name evidence="2" type="primary">Vigan.01G025200</name>
    <name evidence="2" type="ORF">VIGAN_01025200</name>
</gene>
<protein>
    <submittedName>
        <fullName evidence="2">Uncharacterized protein</fullName>
    </submittedName>
</protein>
<name>A0A0S3QWW4_PHAAN</name>
<keyword evidence="1" id="KW-1133">Transmembrane helix</keyword>
<feature type="transmembrane region" description="Helical" evidence="1">
    <location>
        <begin position="6"/>
        <end position="28"/>
    </location>
</feature>
<dbReference type="AlphaFoldDB" id="A0A0S3QWW4"/>
<keyword evidence="1" id="KW-0472">Membrane</keyword>
<evidence type="ECO:0000313" key="3">
    <source>
        <dbReference type="Proteomes" id="UP000291084"/>
    </source>
</evidence>
<reference evidence="2 3" key="1">
    <citation type="journal article" date="2015" name="Sci. Rep.">
        <title>The power of single molecule real-time sequencing technology in the de novo assembly of a eukaryotic genome.</title>
        <authorList>
            <person name="Sakai H."/>
            <person name="Naito K."/>
            <person name="Ogiso-Tanaka E."/>
            <person name="Takahashi Y."/>
            <person name="Iseki K."/>
            <person name="Muto C."/>
            <person name="Satou K."/>
            <person name="Teruya K."/>
            <person name="Shiroma A."/>
            <person name="Shimoji M."/>
            <person name="Hirano T."/>
            <person name="Itoh T."/>
            <person name="Kaga A."/>
            <person name="Tomooka N."/>
        </authorList>
    </citation>
    <scope>NUCLEOTIDE SEQUENCE [LARGE SCALE GENOMIC DNA]</scope>
    <source>
        <strain evidence="3">cv. Shumari</strain>
    </source>
</reference>